<evidence type="ECO:0000313" key="5">
    <source>
        <dbReference type="Proteomes" id="UP000614601"/>
    </source>
</evidence>
<keyword evidence="1" id="KW-0245">EGF-like domain</keyword>
<dbReference type="InterPro" id="IPR000742">
    <property type="entry name" value="EGF"/>
</dbReference>
<dbReference type="Proteomes" id="UP000614601">
    <property type="component" value="Unassembled WGS sequence"/>
</dbReference>
<comment type="caution">
    <text evidence="4">The sequence shown here is derived from an EMBL/GenBank/DDBJ whole genome shotgun (WGS) entry which is preliminary data.</text>
</comment>
<dbReference type="PROSITE" id="PS01186">
    <property type="entry name" value="EGF_2"/>
    <property type="match status" value="4"/>
</dbReference>
<accession>A0A811LNU2</accession>
<evidence type="ECO:0000259" key="3">
    <source>
        <dbReference type="PROSITE" id="PS50026"/>
    </source>
</evidence>
<evidence type="ECO:0000256" key="1">
    <source>
        <dbReference type="PROSITE-ProRule" id="PRU00076"/>
    </source>
</evidence>
<dbReference type="Proteomes" id="UP000783686">
    <property type="component" value="Unassembled WGS sequence"/>
</dbReference>
<reference evidence="4" key="1">
    <citation type="submission" date="2020-09" db="EMBL/GenBank/DDBJ databases">
        <authorList>
            <person name="Kikuchi T."/>
        </authorList>
    </citation>
    <scope>NUCLEOTIDE SEQUENCE</scope>
    <source>
        <strain evidence="4">SH1</strain>
    </source>
</reference>
<feature type="domain" description="EGF-like" evidence="3">
    <location>
        <begin position="629"/>
        <end position="667"/>
    </location>
</feature>
<name>A0A811LNU2_9BILA</name>
<dbReference type="EMBL" id="CAJFCW020000006">
    <property type="protein sequence ID" value="CAG9126384.1"/>
    <property type="molecule type" value="Genomic_DNA"/>
</dbReference>
<feature type="disulfide bond" evidence="1">
    <location>
        <begin position="1602"/>
        <end position="1611"/>
    </location>
</feature>
<dbReference type="Gene3D" id="2.10.25.10">
    <property type="entry name" value="Laminin"/>
    <property type="match status" value="4"/>
</dbReference>
<keyword evidence="5" id="KW-1185">Reference proteome</keyword>
<feature type="disulfide bond" evidence="1">
    <location>
        <begin position="657"/>
        <end position="666"/>
    </location>
</feature>
<dbReference type="SMART" id="SM00604">
    <property type="entry name" value="MD"/>
    <property type="match status" value="1"/>
</dbReference>
<keyword evidence="1" id="KW-1015">Disulfide bond</keyword>
<dbReference type="InterPro" id="IPR006582">
    <property type="entry name" value="MD_domain"/>
</dbReference>
<feature type="signal peptide" evidence="2">
    <location>
        <begin position="1"/>
        <end position="18"/>
    </location>
</feature>
<protein>
    <recommendedName>
        <fullName evidence="3">EGF-like domain-containing protein</fullName>
    </recommendedName>
</protein>
<organism evidence="4 5">
    <name type="scientific">Bursaphelenchus okinawaensis</name>
    <dbReference type="NCBI Taxonomy" id="465554"/>
    <lineage>
        <taxon>Eukaryota</taxon>
        <taxon>Metazoa</taxon>
        <taxon>Ecdysozoa</taxon>
        <taxon>Nematoda</taxon>
        <taxon>Chromadorea</taxon>
        <taxon>Rhabditida</taxon>
        <taxon>Tylenchina</taxon>
        <taxon>Tylenchomorpha</taxon>
        <taxon>Aphelenchoidea</taxon>
        <taxon>Aphelenchoididae</taxon>
        <taxon>Bursaphelenchus</taxon>
    </lineage>
</organism>
<feature type="disulfide bond" evidence="1">
    <location>
        <begin position="638"/>
        <end position="655"/>
    </location>
</feature>
<sequence>MLLRAFCILSLVVGLTLADTHYDIRVHLKTICKQDLYLASHEQTYDDVYKRLTLKFQEVLGTPDVSLNLYDFAIAGTELNLPTVMFHAELTLKNDVKRDVIIEKVLASGELVLPYIAPIKTPSAPSLFNTRLSSYFELEVTDCVNGGVLLPNATCVCPSYFTGTNCSRIVCEHQGVPIRGECYCPPGYVGKHCETLPILPVSKSSFDFSNKSFVLVLHNSLTMAQKMNDIATYLYELKDKTEVLSQYFDFVLVTFAKDGYSLIHTVHQAQNIDRFIDYFVGTSVVNADARQPVLTQTVHALLHEGFVLPKSNVFVVSDALASDSFSTSNREDNTNPENLLLKSTLHWQHSIHVILADKSKNEPHPSNPGASLDALKRASHRSNGEFVRLPYAKNTVSTALKIIVEAQHKANTVALAREKTDASGQLQLSIKENGYVYLIVYGDVTVIAGAVQLSPEFSTNQFSLYKVESNRSSIKFTSNNNSTWGYRAVAKSDSAVSTAFTSEELTEATANYATQGLPNMAVVRPLNLDVDTITTKMLSTDSNVIAETQYNKRVIDSNFPYVAKKTVECTPGPLLLQVEIKTKSGDNFVSLIPSFCFEPVHHQTNDIPDCHNGRYDQSTQTCICKPFYSGKYCEDVKCANYGEVNPFPGNGQNLCSCEPGFEGQFCERMTCAEQSPFPESHNRTLIVILQRTFSQAIYNAPIRDGINNVLKKANNFDEFVLTTYANTLKDKQQIVKTQYYNNSAEFINDLDAKNIQYLMSKPGDQGSLDAIKQTLSVDINNVNKNLVLVFTDSPAKKDDQLIKQLKATALNRVSEIHVISTSEYADGESCLEQNDQDSYRDLTLSTGGFFIHNCGDKPSEVKDFVESFVATSQRLQISNRKIADDCSKEQLKFSVSDQTNHRVIFVESYEADNVDINLSAADASTGHVVQKVTKLGRVTVFKASKLSQTTYNVIISSSKSGKCHVQVGQESDFEVLFGYSVNPSFDNTNATAQFGAPLHPVVYVSSQLQSTVDVEFSVPEVNGYTEVGSLREEGCTYDYYFDHPFSCSESDKSFEAIVKVSTSDNVTIERSVLAYCNAPDTKCLHGGKEENGKCSCSPQYSGEFCENPICQNGGISAETVCNCLEGFKGEFCELTQCTKWNFLDSHDVQDFEHKTVSFVVYENQPDYNKILSEEIDQFVEGLGQTRTFKHFNLVTFNKNSATNVVNTISSRRFVDVFKKELQNSTSDDTAKVTQALLGVKLAAQASLYKPSIVYLITSKNTAIQSAIETLDALSEGGVQVNVILIDDNGSVDKFGNLQYFTHISYATSGRFIKLDKSNVRGLLKDYLHKIVYENALIEDKQTKDCTTQFSVDFPVESRNSWYSVVVSGTGARDNVELWNGQTKADINSYVKIKDQNSIVAIIPKSSYSPGPKTLKVKTTSGKCSVQIRSSSELHTDLGFTINPHNDFPNERPSFLGSKNHSTLITLKIGNALYKNHQVTPEKLTLISRDLNTVVDTQLNEASIGLRDPNRCAHQFITPLIAVPQGNYDLTKAPFLVKVNGKDENGNQFQRIKSYFPEKLDCKNGQFQEEHGYCQCDDNYYGDECQIPRCQHGGIIDLTVCNCPSGYFGKYCEKQID</sequence>
<dbReference type="PANTHER" id="PTHR47324">
    <property type="entry name" value="PROTEIN IRG-7-RELATED"/>
    <property type="match status" value="1"/>
</dbReference>
<comment type="caution">
    <text evidence="1">Lacks conserved residue(s) required for the propagation of feature annotation.</text>
</comment>
<dbReference type="PROSITE" id="PS50026">
    <property type="entry name" value="EGF_3"/>
    <property type="match status" value="3"/>
</dbReference>
<dbReference type="PANTHER" id="PTHR47324:SF3">
    <property type="entry name" value="EGF-LIKE DOMAIN-CONTAINING PROTEIN"/>
    <property type="match status" value="1"/>
</dbReference>
<keyword evidence="2" id="KW-0732">Signal</keyword>
<dbReference type="SMART" id="SM00181">
    <property type="entry name" value="EGF"/>
    <property type="match status" value="4"/>
</dbReference>
<proteinExistence type="predicted"/>
<feature type="domain" description="EGF-like" evidence="3">
    <location>
        <begin position="162"/>
        <end position="194"/>
    </location>
</feature>
<evidence type="ECO:0000256" key="2">
    <source>
        <dbReference type="SAM" id="SignalP"/>
    </source>
</evidence>
<dbReference type="EMBL" id="CAJFDH010000006">
    <property type="protein sequence ID" value="CAD5229330.1"/>
    <property type="molecule type" value="Genomic_DNA"/>
</dbReference>
<dbReference type="InterPro" id="IPR053295">
    <property type="entry name" value="Innate_immunity_reg"/>
</dbReference>
<feature type="chain" id="PRO_5036221439" description="EGF-like domain-containing protein" evidence="2">
    <location>
        <begin position="19"/>
        <end position="1616"/>
    </location>
</feature>
<feature type="disulfide bond" evidence="1">
    <location>
        <begin position="184"/>
        <end position="193"/>
    </location>
</feature>
<dbReference type="OrthoDB" id="5779730at2759"/>
<dbReference type="PROSITE" id="PS00022">
    <property type="entry name" value="EGF_1"/>
    <property type="match status" value="4"/>
</dbReference>
<gene>
    <name evidence="4" type="ORF">BOKJ2_LOCUS13389</name>
</gene>
<evidence type="ECO:0000313" key="4">
    <source>
        <dbReference type="EMBL" id="CAD5229330.1"/>
    </source>
</evidence>
<feature type="domain" description="EGF-like" evidence="3">
    <location>
        <begin position="1580"/>
        <end position="1612"/>
    </location>
</feature>